<evidence type="ECO:0000313" key="1">
    <source>
        <dbReference type="EMBL" id="KAJ3101489.1"/>
    </source>
</evidence>
<dbReference type="AlphaFoldDB" id="A0AAD5SYD0"/>
<dbReference type="Proteomes" id="UP001211907">
    <property type="component" value="Unassembled WGS sequence"/>
</dbReference>
<keyword evidence="2" id="KW-1185">Reference proteome</keyword>
<dbReference type="EMBL" id="JADGJH010002219">
    <property type="protein sequence ID" value="KAJ3101489.1"/>
    <property type="molecule type" value="Genomic_DNA"/>
</dbReference>
<organism evidence="1 2">
    <name type="scientific">Physocladia obscura</name>
    <dbReference type="NCBI Taxonomy" id="109957"/>
    <lineage>
        <taxon>Eukaryota</taxon>
        <taxon>Fungi</taxon>
        <taxon>Fungi incertae sedis</taxon>
        <taxon>Chytridiomycota</taxon>
        <taxon>Chytridiomycota incertae sedis</taxon>
        <taxon>Chytridiomycetes</taxon>
        <taxon>Chytridiales</taxon>
        <taxon>Chytriomycetaceae</taxon>
        <taxon>Physocladia</taxon>
    </lineage>
</organism>
<gene>
    <name evidence="1" type="ORF">HK100_004524</name>
</gene>
<accession>A0AAD5SYD0</accession>
<protein>
    <submittedName>
        <fullName evidence="1">Uncharacterized protein</fullName>
    </submittedName>
</protein>
<name>A0AAD5SYD0_9FUNG</name>
<evidence type="ECO:0000313" key="2">
    <source>
        <dbReference type="Proteomes" id="UP001211907"/>
    </source>
</evidence>
<proteinExistence type="predicted"/>
<sequence length="106" mass="11250">MARPPASSAFVRAVNVIFGIHTTIITAGAVEAKAANENLATCDVDHLLNAVPLRFASTKQFYRHSPVTALSLTDMNTQGRCCVGVREAVANMSVATDSEGFLLQIS</sequence>
<reference evidence="1" key="1">
    <citation type="submission" date="2020-05" db="EMBL/GenBank/DDBJ databases">
        <title>Phylogenomic resolution of chytrid fungi.</title>
        <authorList>
            <person name="Stajich J.E."/>
            <person name="Amses K."/>
            <person name="Simmons R."/>
            <person name="Seto K."/>
            <person name="Myers J."/>
            <person name="Bonds A."/>
            <person name="Quandt C.A."/>
            <person name="Barry K."/>
            <person name="Liu P."/>
            <person name="Grigoriev I."/>
            <person name="Longcore J.E."/>
            <person name="James T.Y."/>
        </authorList>
    </citation>
    <scope>NUCLEOTIDE SEQUENCE</scope>
    <source>
        <strain evidence="1">JEL0513</strain>
    </source>
</reference>
<comment type="caution">
    <text evidence="1">The sequence shown here is derived from an EMBL/GenBank/DDBJ whole genome shotgun (WGS) entry which is preliminary data.</text>
</comment>